<evidence type="ECO:0000313" key="2">
    <source>
        <dbReference type="EMBL" id="GBN62712.1"/>
    </source>
</evidence>
<feature type="region of interest" description="Disordered" evidence="1">
    <location>
        <begin position="144"/>
        <end position="185"/>
    </location>
</feature>
<keyword evidence="3" id="KW-1185">Reference proteome</keyword>
<dbReference type="EMBL" id="BGPR01013895">
    <property type="protein sequence ID" value="GBN62712.1"/>
    <property type="molecule type" value="Genomic_DNA"/>
</dbReference>
<evidence type="ECO:0000256" key="1">
    <source>
        <dbReference type="SAM" id="MobiDB-lite"/>
    </source>
</evidence>
<comment type="caution">
    <text evidence="2">The sequence shown here is derived from an EMBL/GenBank/DDBJ whole genome shotgun (WGS) entry which is preliminary data.</text>
</comment>
<sequence length="185" mass="21821">MSPESVPHAPHFHAPPKRGSLTLCVRFNEQRANMHCGYLKVSGFEHGTFRTESRDLITKPPQIYINMIYEEKNTKNFNNLLTERVMRDPRDELRKGNEVVMIWWYNYCITVKSTILPKSLDIFVDHRHHINEDRKVEVSHENLAKSKNRRSRVSSICERSMRRPDSSETREGDAENRKQVQEKTL</sequence>
<organism evidence="2 3">
    <name type="scientific">Araneus ventricosus</name>
    <name type="common">Orbweaver spider</name>
    <name type="synonym">Epeira ventricosa</name>
    <dbReference type="NCBI Taxonomy" id="182803"/>
    <lineage>
        <taxon>Eukaryota</taxon>
        <taxon>Metazoa</taxon>
        <taxon>Ecdysozoa</taxon>
        <taxon>Arthropoda</taxon>
        <taxon>Chelicerata</taxon>
        <taxon>Arachnida</taxon>
        <taxon>Araneae</taxon>
        <taxon>Araneomorphae</taxon>
        <taxon>Entelegynae</taxon>
        <taxon>Araneoidea</taxon>
        <taxon>Araneidae</taxon>
        <taxon>Araneus</taxon>
    </lineage>
</organism>
<gene>
    <name evidence="2" type="ORF">AVEN_3159_1</name>
</gene>
<name>A0A4Y2QHC7_ARAVE</name>
<accession>A0A4Y2QHC7</accession>
<evidence type="ECO:0000313" key="3">
    <source>
        <dbReference type="Proteomes" id="UP000499080"/>
    </source>
</evidence>
<reference evidence="2 3" key="1">
    <citation type="journal article" date="2019" name="Sci. Rep.">
        <title>Orb-weaving spider Araneus ventricosus genome elucidates the spidroin gene catalogue.</title>
        <authorList>
            <person name="Kono N."/>
            <person name="Nakamura H."/>
            <person name="Ohtoshi R."/>
            <person name="Moran D.A.P."/>
            <person name="Shinohara A."/>
            <person name="Yoshida Y."/>
            <person name="Fujiwara M."/>
            <person name="Mori M."/>
            <person name="Tomita M."/>
            <person name="Arakawa K."/>
        </authorList>
    </citation>
    <scope>NUCLEOTIDE SEQUENCE [LARGE SCALE GENOMIC DNA]</scope>
</reference>
<proteinExistence type="predicted"/>
<dbReference type="AlphaFoldDB" id="A0A4Y2QHC7"/>
<dbReference type="Proteomes" id="UP000499080">
    <property type="component" value="Unassembled WGS sequence"/>
</dbReference>
<protein>
    <submittedName>
        <fullName evidence="2">Uncharacterized protein</fullName>
    </submittedName>
</protein>
<feature type="compositionally biased region" description="Basic and acidic residues" evidence="1">
    <location>
        <begin position="159"/>
        <end position="185"/>
    </location>
</feature>